<dbReference type="Gene3D" id="3.20.20.60">
    <property type="entry name" value="Phosphoenolpyruvate-binding domains"/>
    <property type="match status" value="1"/>
</dbReference>
<sequence>LHLIQQVINSGHQAHIWVGLCGELAADPLAIPLLIGLGIDELSMNPASIPRVKMVLRSITIPQCEEIAKETLRFRTALEVKRYLRRTIRKKFPKIDEVII</sequence>
<dbReference type="AlphaFoldDB" id="X1G485"/>
<protein>
    <recommendedName>
        <fullName evidence="1">PEP-utilising enzyme C-terminal domain-containing protein</fullName>
    </recommendedName>
</protein>
<gene>
    <name evidence="2" type="ORF">S03H2_20752</name>
</gene>
<name>X1G485_9ZZZZ</name>
<dbReference type="PANTHER" id="PTHR46244:SF3">
    <property type="entry name" value="PHOSPHOENOLPYRUVATE-PROTEIN PHOSPHOTRANSFERASE"/>
    <property type="match status" value="1"/>
</dbReference>
<dbReference type="EMBL" id="BARU01010973">
    <property type="protein sequence ID" value="GAH39620.1"/>
    <property type="molecule type" value="Genomic_DNA"/>
</dbReference>
<organism evidence="2">
    <name type="scientific">marine sediment metagenome</name>
    <dbReference type="NCBI Taxonomy" id="412755"/>
    <lineage>
        <taxon>unclassified sequences</taxon>
        <taxon>metagenomes</taxon>
        <taxon>ecological metagenomes</taxon>
    </lineage>
</organism>
<dbReference type="InterPro" id="IPR050499">
    <property type="entry name" value="PEP-utilizing_PTS_enzyme"/>
</dbReference>
<proteinExistence type="predicted"/>
<dbReference type="InterPro" id="IPR015813">
    <property type="entry name" value="Pyrv/PenolPyrv_kinase-like_dom"/>
</dbReference>
<dbReference type="PANTHER" id="PTHR46244">
    <property type="entry name" value="PHOSPHOENOLPYRUVATE-PROTEIN PHOSPHOTRANSFERASE"/>
    <property type="match status" value="1"/>
</dbReference>
<feature type="domain" description="PEP-utilising enzyme C-terminal" evidence="1">
    <location>
        <begin position="1"/>
        <end position="59"/>
    </location>
</feature>
<dbReference type="InterPro" id="IPR000121">
    <property type="entry name" value="PEP_util_C"/>
</dbReference>
<evidence type="ECO:0000313" key="2">
    <source>
        <dbReference type="EMBL" id="GAH39620.1"/>
    </source>
</evidence>
<dbReference type="Pfam" id="PF02896">
    <property type="entry name" value="PEP-utilizers_C"/>
    <property type="match status" value="1"/>
</dbReference>
<comment type="caution">
    <text evidence="2">The sequence shown here is derived from an EMBL/GenBank/DDBJ whole genome shotgun (WGS) entry which is preliminary data.</text>
</comment>
<dbReference type="InterPro" id="IPR040442">
    <property type="entry name" value="Pyrv_kinase-like_dom_sf"/>
</dbReference>
<dbReference type="SUPFAM" id="SSF51621">
    <property type="entry name" value="Phosphoenolpyruvate/pyruvate domain"/>
    <property type="match status" value="1"/>
</dbReference>
<dbReference type="GO" id="GO:0016772">
    <property type="term" value="F:transferase activity, transferring phosphorus-containing groups"/>
    <property type="evidence" value="ECO:0007669"/>
    <property type="project" value="InterPro"/>
</dbReference>
<accession>X1G485</accession>
<reference evidence="2" key="1">
    <citation type="journal article" date="2014" name="Front. Microbiol.">
        <title>High frequency of phylogenetically diverse reductive dehalogenase-homologous genes in deep subseafloor sedimentary metagenomes.</title>
        <authorList>
            <person name="Kawai M."/>
            <person name="Futagami T."/>
            <person name="Toyoda A."/>
            <person name="Takaki Y."/>
            <person name="Nishi S."/>
            <person name="Hori S."/>
            <person name="Arai W."/>
            <person name="Tsubouchi T."/>
            <person name="Morono Y."/>
            <person name="Uchiyama I."/>
            <person name="Ito T."/>
            <person name="Fujiyama A."/>
            <person name="Inagaki F."/>
            <person name="Takami H."/>
        </authorList>
    </citation>
    <scope>NUCLEOTIDE SEQUENCE</scope>
    <source>
        <strain evidence="2">Expedition CK06-06</strain>
    </source>
</reference>
<evidence type="ECO:0000259" key="1">
    <source>
        <dbReference type="Pfam" id="PF02896"/>
    </source>
</evidence>
<feature type="non-terminal residue" evidence="2">
    <location>
        <position position="1"/>
    </location>
</feature>